<dbReference type="AlphaFoldDB" id="A0A7J8HL61"/>
<dbReference type="EMBL" id="JACASF010000006">
    <property type="protein sequence ID" value="KAF6472432.1"/>
    <property type="molecule type" value="Genomic_DNA"/>
</dbReference>
<evidence type="ECO:0000313" key="3">
    <source>
        <dbReference type="Proteomes" id="UP000550707"/>
    </source>
</evidence>
<protein>
    <submittedName>
        <fullName evidence="2">SEL1L2 adaptor subunit of ERAD E3 ligase</fullName>
    </submittedName>
</protein>
<dbReference type="Gene3D" id="1.25.40.10">
    <property type="entry name" value="Tetratricopeptide repeat domain"/>
    <property type="match status" value="1"/>
</dbReference>
<keyword evidence="3" id="KW-1185">Reference proteome</keyword>
<sequence>MKLLSLLIETLIILGVTIKNIEAERHNKKQKQRNVTIQISVNEIKQFLSHILERRKLVKVMNKRENLLEKKKSQHKLRIKGIQNKDLPKRSQNYLKKQAKKNITDEGDQLFKLGIKILQQSKSQKQKEAYTLFAKAADNGNLKAMEKMADALLFGNFVMQNITAAIQLYESLAKEGSYKAQNVSFLKNLILNSYILK</sequence>
<reference evidence="2 3" key="1">
    <citation type="journal article" date="2020" name="Nature">
        <title>Six reference-quality genomes reveal evolution of bat adaptations.</title>
        <authorList>
            <person name="Jebb D."/>
            <person name="Huang Z."/>
            <person name="Pippel M."/>
            <person name="Hughes G.M."/>
            <person name="Lavrichenko K."/>
            <person name="Devanna P."/>
            <person name="Winkler S."/>
            <person name="Jermiin L.S."/>
            <person name="Skirmuntt E.C."/>
            <person name="Katzourakis A."/>
            <person name="Burkitt-Gray L."/>
            <person name="Ray D.A."/>
            <person name="Sullivan K.A.M."/>
            <person name="Roscito J.G."/>
            <person name="Kirilenko B.M."/>
            <person name="Davalos L.M."/>
            <person name="Corthals A.P."/>
            <person name="Power M.L."/>
            <person name="Jones G."/>
            <person name="Ransome R.D."/>
            <person name="Dechmann D.K.N."/>
            <person name="Locatelli A.G."/>
            <person name="Puechmaille S.J."/>
            <person name="Fedrigo O."/>
            <person name="Jarvis E.D."/>
            <person name="Hiller M."/>
            <person name="Vernes S.C."/>
            <person name="Myers E.W."/>
            <person name="Teeling E.C."/>
        </authorList>
    </citation>
    <scope>NUCLEOTIDE SEQUENCE [LARGE SCALE GENOMIC DNA]</scope>
    <source>
        <strain evidence="2">MMolMol1</strain>
        <tissue evidence="2">Muscle</tissue>
    </source>
</reference>
<keyword evidence="2" id="KW-0436">Ligase</keyword>
<evidence type="ECO:0000256" key="1">
    <source>
        <dbReference type="SAM" id="SignalP"/>
    </source>
</evidence>
<proteinExistence type="predicted"/>
<feature type="signal peptide" evidence="1">
    <location>
        <begin position="1"/>
        <end position="23"/>
    </location>
</feature>
<accession>A0A7J8HL61</accession>
<gene>
    <name evidence="2" type="ORF">HJG59_016249</name>
</gene>
<dbReference type="InterPro" id="IPR011990">
    <property type="entry name" value="TPR-like_helical_dom_sf"/>
</dbReference>
<keyword evidence="1" id="KW-0732">Signal</keyword>
<name>A0A7J8HL61_MOLMO</name>
<dbReference type="SUPFAM" id="SSF81901">
    <property type="entry name" value="HCP-like"/>
    <property type="match status" value="1"/>
</dbReference>
<feature type="chain" id="PRO_5029831743" evidence="1">
    <location>
        <begin position="24"/>
        <end position="197"/>
    </location>
</feature>
<dbReference type="Proteomes" id="UP000550707">
    <property type="component" value="Unassembled WGS sequence"/>
</dbReference>
<comment type="caution">
    <text evidence="2">The sequence shown here is derived from an EMBL/GenBank/DDBJ whole genome shotgun (WGS) entry which is preliminary data.</text>
</comment>
<dbReference type="GO" id="GO:0016874">
    <property type="term" value="F:ligase activity"/>
    <property type="evidence" value="ECO:0007669"/>
    <property type="project" value="UniProtKB-KW"/>
</dbReference>
<evidence type="ECO:0000313" key="2">
    <source>
        <dbReference type="EMBL" id="KAF6472432.1"/>
    </source>
</evidence>
<organism evidence="2 3">
    <name type="scientific">Molossus molossus</name>
    <name type="common">Pallas' mastiff bat</name>
    <name type="synonym">Vespertilio molossus</name>
    <dbReference type="NCBI Taxonomy" id="27622"/>
    <lineage>
        <taxon>Eukaryota</taxon>
        <taxon>Metazoa</taxon>
        <taxon>Chordata</taxon>
        <taxon>Craniata</taxon>
        <taxon>Vertebrata</taxon>
        <taxon>Euteleostomi</taxon>
        <taxon>Mammalia</taxon>
        <taxon>Eutheria</taxon>
        <taxon>Laurasiatheria</taxon>
        <taxon>Chiroptera</taxon>
        <taxon>Yangochiroptera</taxon>
        <taxon>Molossidae</taxon>
        <taxon>Molossus</taxon>
    </lineage>
</organism>